<keyword evidence="2 3" id="KW-0143">Chaperone</keyword>
<dbReference type="AlphaFoldDB" id="A0A411ZXE7"/>
<dbReference type="RefSeq" id="WP_117976197.1">
    <property type="nucleotide sequence ID" value="NZ_QRST01000003.1"/>
</dbReference>
<gene>
    <name evidence="3" type="primary">ureF</name>
    <name evidence="4" type="ORF">DWZ11_02925</name>
</gene>
<comment type="subunit">
    <text evidence="3">UreD, UreF and UreG form a complex that acts as a GTP-hydrolysis-dependent molecular chaperone, activating the urease apoprotein by helping to assemble the nickel containing metallocenter of UreC. The UreE protein probably delivers the nickel.</text>
</comment>
<reference evidence="4 5" key="1">
    <citation type="submission" date="2018-08" db="EMBL/GenBank/DDBJ databases">
        <title>A genome reference for cultivated species of the human gut microbiota.</title>
        <authorList>
            <person name="Zou Y."/>
            <person name="Xue W."/>
            <person name="Luo G."/>
        </authorList>
    </citation>
    <scope>NUCLEOTIDE SEQUENCE [LARGE SCALE GENOMIC DNA]</scope>
    <source>
        <strain evidence="4 5">AF29-2</strain>
    </source>
</reference>
<comment type="similarity">
    <text evidence="3">Belongs to the UreF family.</text>
</comment>
<dbReference type="EMBL" id="QRST01000003">
    <property type="protein sequence ID" value="RGQ07511.1"/>
    <property type="molecule type" value="Genomic_DNA"/>
</dbReference>
<evidence type="ECO:0000313" key="4">
    <source>
        <dbReference type="EMBL" id="RGQ07511.1"/>
    </source>
</evidence>
<name>A0A411ZXE7_9FIRM</name>
<dbReference type="Proteomes" id="UP000284662">
    <property type="component" value="Unassembled WGS sequence"/>
</dbReference>
<comment type="function">
    <text evidence="3">Required for maturation of urease via the functional incorporation of the urease nickel metallocenter.</text>
</comment>
<comment type="subcellular location">
    <subcellularLocation>
        <location evidence="3">Cytoplasm</location>
    </subcellularLocation>
</comment>
<dbReference type="GO" id="GO:0005737">
    <property type="term" value="C:cytoplasm"/>
    <property type="evidence" value="ECO:0007669"/>
    <property type="project" value="UniProtKB-SubCell"/>
</dbReference>
<evidence type="ECO:0000313" key="5">
    <source>
        <dbReference type="Proteomes" id="UP000284662"/>
    </source>
</evidence>
<protein>
    <recommendedName>
        <fullName evidence="3">Urease accessory protein UreF</fullName>
    </recommendedName>
</protein>
<dbReference type="Gene3D" id="1.10.4190.10">
    <property type="entry name" value="Urease accessory protein UreF"/>
    <property type="match status" value="1"/>
</dbReference>
<dbReference type="InterPro" id="IPR002639">
    <property type="entry name" value="UreF"/>
</dbReference>
<evidence type="ECO:0000256" key="1">
    <source>
        <dbReference type="ARBA" id="ARBA00022988"/>
    </source>
</evidence>
<evidence type="ECO:0000256" key="3">
    <source>
        <dbReference type="HAMAP-Rule" id="MF_01385"/>
    </source>
</evidence>
<dbReference type="PANTHER" id="PTHR33620">
    <property type="entry name" value="UREASE ACCESSORY PROTEIN F"/>
    <property type="match status" value="1"/>
</dbReference>
<proteinExistence type="inferred from homology"/>
<evidence type="ECO:0000256" key="2">
    <source>
        <dbReference type="ARBA" id="ARBA00023186"/>
    </source>
</evidence>
<dbReference type="InterPro" id="IPR038277">
    <property type="entry name" value="UreF_sf"/>
</dbReference>
<dbReference type="PIRSF" id="PIRSF009467">
    <property type="entry name" value="Ureas_acces_UreF"/>
    <property type="match status" value="1"/>
</dbReference>
<keyword evidence="1 3" id="KW-0996">Nickel insertion</keyword>
<accession>A0A411ZXE7</accession>
<sequence length="226" mass="25572">MHNNFFLLQLNDSLFPIGAYAHSFGLETYVQKNLVYDKKTAQEWIEQFIKISLLYGSLLPIKLAYNAAKNNDIDKLYQLEEKMFAAKSASELRIATEKLGLRFTKTVKAINPNFNSTLFNKYITTSTKISYPIAYGVITACSDIELDMALANFLYAQTSSLVTTCVKIIPLSQTDGQKILFSCHQLFDTVLKQLSTLDETSFCLSTPGLDICSMQHETLYSRLYMS</sequence>
<dbReference type="PANTHER" id="PTHR33620:SF1">
    <property type="entry name" value="UREASE ACCESSORY PROTEIN F"/>
    <property type="match status" value="1"/>
</dbReference>
<dbReference type="HAMAP" id="MF_01385">
    <property type="entry name" value="UreF"/>
    <property type="match status" value="1"/>
</dbReference>
<dbReference type="GO" id="GO:0016151">
    <property type="term" value="F:nickel cation binding"/>
    <property type="evidence" value="ECO:0007669"/>
    <property type="project" value="UniProtKB-UniRule"/>
</dbReference>
<comment type="caution">
    <text evidence="4">The sequence shown here is derived from an EMBL/GenBank/DDBJ whole genome shotgun (WGS) entry which is preliminary data.</text>
</comment>
<organism evidence="4 5">
    <name type="scientific">Megamonas rupellensis</name>
    <dbReference type="NCBI Taxonomy" id="491921"/>
    <lineage>
        <taxon>Bacteria</taxon>
        <taxon>Bacillati</taxon>
        <taxon>Bacillota</taxon>
        <taxon>Negativicutes</taxon>
        <taxon>Selenomonadales</taxon>
        <taxon>Selenomonadaceae</taxon>
        <taxon>Megamonas</taxon>
    </lineage>
</organism>
<dbReference type="Pfam" id="PF01730">
    <property type="entry name" value="UreF"/>
    <property type="match status" value="1"/>
</dbReference>
<keyword evidence="3" id="KW-0963">Cytoplasm</keyword>